<name>A0A1H4IPR2_RHOJO</name>
<accession>A0A1H4IPR2</accession>
<evidence type="ECO:0000313" key="2">
    <source>
        <dbReference type="Proteomes" id="UP000183407"/>
    </source>
</evidence>
<gene>
    <name evidence="1" type="ORF">SAMN04490220_0360</name>
</gene>
<organism evidence="1 2">
    <name type="scientific">Rhodococcus jostii</name>
    <dbReference type="NCBI Taxonomy" id="132919"/>
    <lineage>
        <taxon>Bacteria</taxon>
        <taxon>Bacillati</taxon>
        <taxon>Actinomycetota</taxon>
        <taxon>Actinomycetes</taxon>
        <taxon>Mycobacteriales</taxon>
        <taxon>Nocardiaceae</taxon>
        <taxon>Rhodococcus</taxon>
    </lineage>
</organism>
<dbReference type="Proteomes" id="UP000183407">
    <property type="component" value="Unassembled WGS sequence"/>
</dbReference>
<protein>
    <submittedName>
        <fullName evidence="1">Uncharacterized protein</fullName>
    </submittedName>
</protein>
<proteinExistence type="predicted"/>
<dbReference type="EMBL" id="FNTL01000002">
    <property type="protein sequence ID" value="SEB36091.1"/>
    <property type="molecule type" value="Genomic_DNA"/>
</dbReference>
<reference evidence="2" key="1">
    <citation type="submission" date="2016-10" db="EMBL/GenBank/DDBJ databases">
        <authorList>
            <person name="Varghese N."/>
        </authorList>
    </citation>
    <scope>NUCLEOTIDE SEQUENCE [LARGE SCALE GENOMIC DNA]</scope>
    <source>
        <strain evidence="2">DSM 44719</strain>
    </source>
</reference>
<dbReference type="OrthoDB" id="5194663at2"/>
<dbReference type="RefSeq" id="WP_073357898.1">
    <property type="nucleotide sequence ID" value="NZ_FNTL01000002.1"/>
</dbReference>
<dbReference type="AlphaFoldDB" id="A0A1H4IPR2"/>
<sequence>MTRSGSRWPPNIRDAFVLAGSLSERDLAAFPELRLSDVNTGNTTVLYGQIDSATELRAMLGRFDARGLSIIEMWRLPD</sequence>
<evidence type="ECO:0000313" key="1">
    <source>
        <dbReference type="EMBL" id="SEB36091.1"/>
    </source>
</evidence>